<name>A0A1B4FF43_9BURK</name>
<protein>
    <submittedName>
        <fullName evidence="2">Uncharacterized protein</fullName>
    </submittedName>
</protein>
<evidence type="ECO:0000313" key="3">
    <source>
        <dbReference type="Proteomes" id="UP000062519"/>
    </source>
</evidence>
<dbReference type="AlphaFoldDB" id="A0A1B4FF43"/>
<feature type="compositionally biased region" description="Basic and acidic residues" evidence="1">
    <location>
        <begin position="73"/>
        <end position="83"/>
    </location>
</feature>
<evidence type="ECO:0000313" key="2">
    <source>
        <dbReference type="EMBL" id="AOJ02162.1"/>
    </source>
</evidence>
<dbReference type="KEGG" id="buu:WS70_10250"/>
<keyword evidence="3" id="KW-1185">Reference proteome</keyword>
<reference evidence="2 3" key="1">
    <citation type="submission" date="2015-12" db="EMBL/GenBank/DDBJ databases">
        <title>Diversity of Burkholderia near neighbor genomes.</title>
        <authorList>
            <person name="Sahl J."/>
            <person name="Wagner D."/>
            <person name="Keim P."/>
        </authorList>
    </citation>
    <scope>NUCLEOTIDE SEQUENCE [LARGE SCALE GENOMIC DNA]</scope>
    <source>
        <strain evidence="2 3">BDU6</strain>
    </source>
</reference>
<sequence>MYVEPMPPARVVLRARRDDASFALLSIFFFASGARSPTLAAAFPLSCSDPIHGESTLPFGARSASIGRAPTEPNRRRDSRHPACTDSRLLSNVRTALAEHPRMLGERLTSVRRE</sequence>
<gene>
    <name evidence="2" type="ORF">WS70_10250</name>
</gene>
<proteinExistence type="predicted"/>
<evidence type="ECO:0000256" key="1">
    <source>
        <dbReference type="SAM" id="MobiDB-lite"/>
    </source>
</evidence>
<feature type="region of interest" description="Disordered" evidence="1">
    <location>
        <begin position="59"/>
        <end position="84"/>
    </location>
</feature>
<dbReference type="Proteomes" id="UP000062519">
    <property type="component" value="Chromosome 1"/>
</dbReference>
<organism evidence="2 3">
    <name type="scientific">Burkholderia mayonis</name>
    <dbReference type="NCBI Taxonomy" id="1385591"/>
    <lineage>
        <taxon>Bacteria</taxon>
        <taxon>Pseudomonadati</taxon>
        <taxon>Pseudomonadota</taxon>
        <taxon>Betaproteobacteria</taxon>
        <taxon>Burkholderiales</taxon>
        <taxon>Burkholderiaceae</taxon>
        <taxon>Burkholderia</taxon>
        <taxon>pseudomallei group</taxon>
    </lineage>
</organism>
<dbReference type="EMBL" id="CP013386">
    <property type="protein sequence ID" value="AOJ02162.1"/>
    <property type="molecule type" value="Genomic_DNA"/>
</dbReference>
<accession>A0A1B4FF43</accession>